<evidence type="ECO:0000313" key="3">
    <source>
        <dbReference type="Proteomes" id="UP001457282"/>
    </source>
</evidence>
<reference evidence="2 3" key="1">
    <citation type="journal article" date="2023" name="G3 (Bethesda)">
        <title>A chromosome-length genome assembly and annotation of blackberry (Rubus argutus, cv. 'Hillquist').</title>
        <authorList>
            <person name="Bruna T."/>
            <person name="Aryal R."/>
            <person name="Dudchenko O."/>
            <person name="Sargent D.J."/>
            <person name="Mead D."/>
            <person name="Buti M."/>
            <person name="Cavallini A."/>
            <person name="Hytonen T."/>
            <person name="Andres J."/>
            <person name="Pham M."/>
            <person name="Weisz D."/>
            <person name="Mascagni F."/>
            <person name="Usai G."/>
            <person name="Natali L."/>
            <person name="Bassil N."/>
            <person name="Fernandez G.E."/>
            <person name="Lomsadze A."/>
            <person name="Armour M."/>
            <person name="Olukolu B."/>
            <person name="Poorten T."/>
            <person name="Britton C."/>
            <person name="Davik J."/>
            <person name="Ashrafi H."/>
            <person name="Aiden E.L."/>
            <person name="Borodovsky M."/>
            <person name="Worthington M."/>
        </authorList>
    </citation>
    <scope>NUCLEOTIDE SEQUENCE [LARGE SCALE GENOMIC DNA]</scope>
    <source>
        <strain evidence="2">PI 553951</strain>
    </source>
</reference>
<protein>
    <submittedName>
        <fullName evidence="2">Uncharacterized protein</fullName>
    </submittedName>
</protein>
<dbReference type="AlphaFoldDB" id="A0AAW1X6C8"/>
<dbReference type="EMBL" id="JBEDUW010000004">
    <property type="protein sequence ID" value="KAK9932375.1"/>
    <property type="molecule type" value="Genomic_DNA"/>
</dbReference>
<sequence length="123" mass="13519">MADQQLDSTATVAGSNEEMNMGRSCGHGGVARQLRRQKRAGLFLVEEHTSSGLEARRCWKRAEGRRRPAARDDLVVVDGEGGSSKMDWEIGGGVEDRQGGARRRRIGGVAREQRRSLAARDGW</sequence>
<dbReference type="Proteomes" id="UP001457282">
    <property type="component" value="Unassembled WGS sequence"/>
</dbReference>
<feature type="compositionally biased region" description="Polar residues" evidence="1">
    <location>
        <begin position="1"/>
        <end position="18"/>
    </location>
</feature>
<proteinExistence type="predicted"/>
<keyword evidence="3" id="KW-1185">Reference proteome</keyword>
<evidence type="ECO:0000256" key="1">
    <source>
        <dbReference type="SAM" id="MobiDB-lite"/>
    </source>
</evidence>
<feature type="region of interest" description="Disordered" evidence="1">
    <location>
        <begin position="85"/>
        <end position="123"/>
    </location>
</feature>
<organism evidence="2 3">
    <name type="scientific">Rubus argutus</name>
    <name type="common">Southern blackberry</name>
    <dbReference type="NCBI Taxonomy" id="59490"/>
    <lineage>
        <taxon>Eukaryota</taxon>
        <taxon>Viridiplantae</taxon>
        <taxon>Streptophyta</taxon>
        <taxon>Embryophyta</taxon>
        <taxon>Tracheophyta</taxon>
        <taxon>Spermatophyta</taxon>
        <taxon>Magnoliopsida</taxon>
        <taxon>eudicotyledons</taxon>
        <taxon>Gunneridae</taxon>
        <taxon>Pentapetalae</taxon>
        <taxon>rosids</taxon>
        <taxon>fabids</taxon>
        <taxon>Rosales</taxon>
        <taxon>Rosaceae</taxon>
        <taxon>Rosoideae</taxon>
        <taxon>Rosoideae incertae sedis</taxon>
        <taxon>Rubus</taxon>
    </lineage>
</organism>
<name>A0AAW1X6C8_RUBAR</name>
<comment type="caution">
    <text evidence="2">The sequence shown here is derived from an EMBL/GenBank/DDBJ whole genome shotgun (WGS) entry which is preliminary data.</text>
</comment>
<accession>A0AAW1X6C8</accession>
<evidence type="ECO:0000313" key="2">
    <source>
        <dbReference type="EMBL" id="KAK9932375.1"/>
    </source>
</evidence>
<gene>
    <name evidence="2" type="ORF">M0R45_019615</name>
</gene>
<feature type="region of interest" description="Disordered" evidence="1">
    <location>
        <begin position="1"/>
        <end position="31"/>
    </location>
</feature>